<dbReference type="AlphaFoldDB" id="A0A238HIU0"/>
<dbReference type="PANTHER" id="PTHR33280:SF1">
    <property type="entry name" value="LARGE RIBOSOMAL SUBUNIT PROTEIN BL31C"/>
    <property type="match status" value="1"/>
</dbReference>
<dbReference type="STRING" id="1522312.GCA_900177895_01909"/>
<keyword evidence="3 5" id="KW-0689">Ribosomal protein</keyword>
<dbReference type="GO" id="GO:1990904">
    <property type="term" value="C:ribonucleoprotein complex"/>
    <property type="evidence" value="ECO:0007669"/>
    <property type="project" value="UniProtKB-KW"/>
</dbReference>
<comment type="subunit">
    <text evidence="2 5">Part of the 50S ribosomal subunit.</text>
</comment>
<dbReference type="EMBL" id="FXUV02000068">
    <property type="protein sequence ID" value="SNB82946.1"/>
    <property type="molecule type" value="Genomic_DNA"/>
</dbReference>
<reference evidence="6" key="1">
    <citation type="submission" date="2017-05" db="EMBL/GenBank/DDBJ databases">
        <authorList>
            <person name="Song R."/>
            <person name="Chenine A.L."/>
            <person name="Ruprecht R.M."/>
        </authorList>
    </citation>
    <scope>NUCLEOTIDE SEQUENCE</scope>
    <source>
        <strain evidence="6">Kingella_eburonensis</strain>
    </source>
</reference>
<proteinExistence type="inferred from homology"/>
<dbReference type="RefSeq" id="WP_032136564.1">
    <property type="nucleotide sequence ID" value="NZ_CCNJ01000028.1"/>
</dbReference>
<dbReference type="Pfam" id="PF01197">
    <property type="entry name" value="Ribosomal_L31"/>
    <property type="match status" value="1"/>
</dbReference>
<comment type="similarity">
    <text evidence="1 5">Belongs to the bacterial ribosomal protein bL31 family. Type B subfamily.</text>
</comment>
<evidence type="ECO:0000256" key="3">
    <source>
        <dbReference type="ARBA" id="ARBA00022980"/>
    </source>
</evidence>
<evidence type="ECO:0000256" key="5">
    <source>
        <dbReference type="HAMAP-Rule" id="MF_00502"/>
    </source>
</evidence>
<dbReference type="EMBL" id="FXUV01000065">
    <property type="protein sequence ID" value="SMQ13451.1"/>
    <property type="molecule type" value="Genomic_DNA"/>
</dbReference>
<organism evidence="6">
    <name type="scientific">Kingella negevensis</name>
    <dbReference type="NCBI Taxonomy" id="1522312"/>
    <lineage>
        <taxon>Bacteria</taxon>
        <taxon>Pseudomonadati</taxon>
        <taxon>Pseudomonadota</taxon>
        <taxon>Betaproteobacteria</taxon>
        <taxon>Neisseriales</taxon>
        <taxon>Neisseriaceae</taxon>
        <taxon>Kingella</taxon>
    </lineage>
</organism>
<dbReference type="Gene3D" id="4.10.830.30">
    <property type="entry name" value="Ribosomal protein L31"/>
    <property type="match status" value="1"/>
</dbReference>
<dbReference type="InterPro" id="IPR034704">
    <property type="entry name" value="Ribosomal_bL28/bL31-like_sf"/>
</dbReference>
<protein>
    <recommendedName>
        <fullName evidence="5">Large ribosomal subunit protein bL31B</fullName>
    </recommendedName>
</protein>
<dbReference type="GO" id="GO:0005840">
    <property type="term" value="C:ribosome"/>
    <property type="evidence" value="ECO:0007669"/>
    <property type="project" value="UniProtKB-KW"/>
</dbReference>
<accession>A0A238HIU0</accession>
<evidence type="ECO:0000313" key="7">
    <source>
        <dbReference type="EMBL" id="SNB82946.1"/>
    </source>
</evidence>
<evidence type="ECO:0000256" key="2">
    <source>
        <dbReference type="ARBA" id="ARBA00011838"/>
    </source>
</evidence>
<sequence>MKQGIHPENYRTVLFYDSSAETGWLIRSCAPTNKTMKWTDGNEYPVFMLDTSSESHPVYTGKQREHNKEGRASQFNQRFAGMMSAFKKGV</sequence>
<dbReference type="OrthoDB" id="9803251at2"/>
<dbReference type="GeneID" id="83626000"/>
<dbReference type="GO" id="GO:0006412">
    <property type="term" value="P:translation"/>
    <property type="evidence" value="ECO:0007669"/>
    <property type="project" value="UniProtKB-UniRule"/>
</dbReference>
<dbReference type="PANTHER" id="PTHR33280">
    <property type="entry name" value="50S RIBOSOMAL PROTEIN L31, CHLOROPLASTIC"/>
    <property type="match status" value="1"/>
</dbReference>
<dbReference type="NCBIfam" id="NF002462">
    <property type="entry name" value="PRK01678.1"/>
    <property type="match status" value="1"/>
</dbReference>
<gene>
    <name evidence="5 6" type="primary">rpmE2</name>
    <name evidence="6" type="ORF">KEBURONENSIS_02047</name>
    <name evidence="7" type="ORF">KEBURONENSIS_02049</name>
</gene>
<evidence type="ECO:0000256" key="1">
    <source>
        <dbReference type="ARBA" id="ARBA00008196"/>
    </source>
</evidence>
<keyword evidence="4 5" id="KW-0687">Ribonucleoprotein</keyword>
<reference evidence="7 8" key="2">
    <citation type="submission" date="2017-06" db="EMBL/GenBank/DDBJ databases">
        <authorList>
            <person name="Kim H.J."/>
            <person name="Triplett B.A."/>
        </authorList>
    </citation>
    <scope>NUCLEOTIDE SEQUENCE [LARGE SCALE GENOMIC DNA]</scope>
    <source>
        <strain evidence="7">Kingella_eburonensis</strain>
    </source>
</reference>
<evidence type="ECO:0000313" key="8">
    <source>
        <dbReference type="Proteomes" id="UP000215450"/>
    </source>
</evidence>
<dbReference type="SUPFAM" id="SSF143800">
    <property type="entry name" value="L28p-like"/>
    <property type="match status" value="1"/>
</dbReference>
<dbReference type="InterPro" id="IPR002150">
    <property type="entry name" value="Ribosomal_bL31"/>
</dbReference>
<dbReference type="HAMAP" id="MF_00502">
    <property type="entry name" value="Ribosomal_bL31_2"/>
    <property type="match status" value="1"/>
</dbReference>
<dbReference type="InterPro" id="IPR027493">
    <property type="entry name" value="Ribosomal_bL31_B"/>
</dbReference>
<name>A0A238HIU0_9NEIS</name>
<keyword evidence="8" id="KW-1185">Reference proteome</keyword>
<dbReference type="InterPro" id="IPR042105">
    <property type="entry name" value="Ribosomal_bL31_sf"/>
</dbReference>
<dbReference type="Proteomes" id="UP000215450">
    <property type="component" value="Unassembled WGS sequence"/>
</dbReference>
<dbReference type="NCBIfam" id="TIGR00105">
    <property type="entry name" value="L31"/>
    <property type="match status" value="1"/>
</dbReference>
<dbReference type="GO" id="GO:0003735">
    <property type="term" value="F:structural constituent of ribosome"/>
    <property type="evidence" value="ECO:0007669"/>
    <property type="project" value="InterPro"/>
</dbReference>
<dbReference type="PROSITE" id="PS01143">
    <property type="entry name" value="RIBOSOMAL_L31"/>
    <property type="match status" value="1"/>
</dbReference>
<evidence type="ECO:0000256" key="4">
    <source>
        <dbReference type="ARBA" id="ARBA00023274"/>
    </source>
</evidence>
<evidence type="ECO:0000313" key="6">
    <source>
        <dbReference type="EMBL" id="SMQ13451.1"/>
    </source>
</evidence>
<dbReference type="PRINTS" id="PR01249">
    <property type="entry name" value="RIBOSOMALL31"/>
</dbReference>